<proteinExistence type="predicted"/>
<feature type="chain" id="PRO_5004992039" evidence="1">
    <location>
        <begin position="20"/>
        <end position="164"/>
    </location>
</feature>
<evidence type="ECO:0000313" key="5">
    <source>
        <dbReference type="Proteomes" id="UP000020406"/>
    </source>
</evidence>
<dbReference type="eggNOG" id="COG4875">
    <property type="taxonomic scope" value="Bacteria"/>
</dbReference>
<keyword evidence="6" id="KW-1185">Reference proteome</keyword>
<dbReference type="PATRIC" id="fig|1444770.3.peg.2153"/>
<dbReference type="Pfam" id="PF08332">
    <property type="entry name" value="CaMKII_AD"/>
    <property type="match status" value="1"/>
</dbReference>
<evidence type="ECO:0000259" key="2">
    <source>
        <dbReference type="Pfam" id="PF08332"/>
    </source>
</evidence>
<dbReference type="GO" id="GO:0005516">
    <property type="term" value="F:calmodulin binding"/>
    <property type="evidence" value="ECO:0007669"/>
    <property type="project" value="InterPro"/>
</dbReference>
<sequence length="164" mass="18538">MYRILLSLLFSFLALPALAGNPKCYKGSAPLPSAGEVREVAQLFDRWNAALATDNPRNVVELYAPHAVLLPTISNQVRSSHAEIYDYFKKFMELKPKGEVNYRKTHLIDENNAVDAGVYTFTLTNKDGSKRNLQARYTFVYSKRAGEWKIIHHHSSTMPEGGCF</sequence>
<dbReference type="EMBL" id="JDSQ01000014">
    <property type="protein sequence ID" value="EWS77777.1"/>
    <property type="molecule type" value="Genomic_DNA"/>
</dbReference>
<dbReference type="EMBL" id="JAJPPU010000004">
    <property type="protein sequence ID" value="MCD8474038.1"/>
    <property type="molecule type" value="Genomic_DNA"/>
</dbReference>
<evidence type="ECO:0000313" key="4">
    <source>
        <dbReference type="EMBL" id="MCD8474038.1"/>
    </source>
</evidence>
<dbReference type="OrthoDB" id="953853at2"/>
<dbReference type="Gene3D" id="3.10.450.50">
    <property type="match status" value="1"/>
</dbReference>
<accession>Z9JJ39</accession>
<dbReference type="KEGG" id="xtw:AB672_06540"/>
<dbReference type="STRING" id="1444770.AF72_09105"/>
<organism evidence="3 5">
    <name type="scientific">Xylella taiwanensis</name>
    <dbReference type="NCBI Taxonomy" id="1444770"/>
    <lineage>
        <taxon>Bacteria</taxon>
        <taxon>Pseudomonadati</taxon>
        <taxon>Pseudomonadota</taxon>
        <taxon>Gammaproteobacteria</taxon>
        <taxon>Lysobacterales</taxon>
        <taxon>Lysobacteraceae</taxon>
        <taxon>Xylella</taxon>
    </lineage>
</organism>
<evidence type="ECO:0000313" key="3">
    <source>
        <dbReference type="EMBL" id="EWS77777.1"/>
    </source>
</evidence>
<dbReference type="InterPro" id="IPR032710">
    <property type="entry name" value="NTF2-like_dom_sf"/>
</dbReference>
<reference evidence="4" key="2">
    <citation type="submission" date="2021-11" db="EMBL/GenBank/DDBJ databases">
        <title>Genome sequence of Xylella taiwanensis PLS432.</title>
        <authorList>
            <person name="Weng L.-W."/>
            <person name="Su C.-C."/>
            <person name="Tsai C.-W."/>
            <person name="Kuo C.-H."/>
        </authorList>
    </citation>
    <scope>NUCLEOTIDE SEQUENCE</scope>
    <source>
        <strain evidence="4">PLS432</strain>
    </source>
</reference>
<name>Z9JJ39_9GAMM</name>
<dbReference type="AlphaFoldDB" id="Z9JJ39"/>
<dbReference type="CDD" id="cd00531">
    <property type="entry name" value="NTF2_like"/>
    <property type="match status" value="1"/>
</dbReference>
<evidence type="ECO:0000313" key="6">
    <source>
        <dbReference type="Proteomes" id="UP001430701"/>
    </source>
</evidence>
<keyword evidence="1" id="KW-0732">Signal</keyword>
<reference evidence="3 5" key="1">
    <citation type="journal article" date="2014" name="Genome Announc.">
        <title>Draft Genome Sequence of Xylella fastidiosa Pear Leaf Scorch Strain in Taiwan.</title>
        <authorList>
            <person name="Su C.C."/>
            <person name="Deng W.L."/>
            <person name="Jan F.J."/>
            <person name="Chang C.J."/>
            <person name="Huang H."/>
            <person name="Chen J."/>
        </authorList>
    </citation>
    <scope>NUCLEOTIDE SEQUENCE [LARGE SCALE GENOMIC DNA]</scope>
    <source>
        <strain evidence="3 5">PLS229</strain>
    </source>
</reference>
<dbReference type="InterPro" id="IPR011944">
    <property type="entry name" value="Steroid_delta5-4_isomerase"/>
</dbReference>
<gene>
    <name evidence="3" type="ORF">AF72_09105</name>
    <name evidence="4" type="ORF">LPH55_11380</name>
</gene>
<feature type="domain" description="Calcium/calmodulin-dependent protein kinase II association-domain" evidence="2">
    <location>
        <begin position="38"/>
        <end position="159"/>
    </location>
</feature>
<evidence type="ECO:0000256" key="1">
    <source>
        <dbReference type="SAM" id="SignalP"/>
    </source>
</evidence>
<dbReference type="PIRSF" id="PIRSF028470">
    <property type="entry name" value="UCP028470"/>
    <property type="match status" value="1"/>
</dbReference>
<dbReference type="RefSeq" id="WP_038271655.1">
    <property type="nucleotide sequence ID" value="NZ_CP053627.1"/>
</dbReference>
<dbReference type="GO" id="GO:0004683">
    <property type="term" value="F:calcium/calmodulin-dependent protein kinase activity"/>
    <property type="evidence" value="ECO:0007669"/>
    <property type="project" value="InterPro"/>
</dbReference>
<dbReference type="SUPFAM" id="SSF54427">
    <property type="entry name" value="NTF2-like"/>
    <property type="match status" value="1"/>
</dbReference>
<dbReference type="InterPro" id="IPR013543">
    <property type="entry name" value="Ca/CaM-dep_prot_kinase-assoc"/>
</dbReference>
<protein>
    <submittedName>
        <fullName evidence="4">SgcJ/EcaC family oxidoreductase</fullName>
    </submittedName>
</protein>
<dbReference type="Proteomes" id="UP000020406">
    <property type="component" value="Unassembled WGS sequence"/>
</dbReference>
<comment type="caution">
    <text evidence="3">The sequence shown here is derived from an EMBL/GenBank/DDBJ whole genome shotgun (WGS) entry which is preliminary data.</text>
</comment>
<dbReference type="GeneID" id="68900946"/>
<dbReference type="Proteomes" id="UP001430701">
    <property type="component" value="Unassembled WGS sequence"/>
</dbReference>
<dbReference type="NCBIfam" id="TIGR02246">
    <property type="entry name" value="SgcJ/EcaC family oxidoreductase"/>
    <property type="match status" value="1"/>
</dbReference>
<feature type="signal peptide" evidence="1">
    <location>
        <begin position="1"/>
        <end position="19"/>
    </location>
</feature>
<dbReference type="InterPro" id="IPR016887">
    <property type="entry name" value="UCP028470_steroid_isom-rel"/>
</dbReference>